<evidence type="ECO:0000256" key="1">
    <source>
        <dbReference type="SAM" id="Phobius"/>
    </source>
</evidence>
<accession>A0A017SYA4</accession>
<dbReference type="RefSeq" id="WP_052376566.1">
    <property type="nucleotide sequence ID" value="NZ_ASRX01000077.1"/>
</dbReference>
<dbReference type="OrthoDB" id="5490204at2"/>
<feature type="domain" description="Lnb N-terminal periplasmic" evidence="2">
    <location>
        <begin position="29"/>
        <end position="176"/>
    </location>
</feature>
<sequence length="430" mass="46427">MRRLALFVFIPAFILAGIVLGSPRGAAAAPGDSITISVLTYGPGSSPFDKFGHQAIRVRDTGKHGDLVYNFGTYSFGGLMAIPKFVMGRALYSLSRRSYKASTDPYIRADRSIVEQVLNLTPEQRLEVKQRLETNLLPANRDYKYDYYLDNCATRPRDLVDAVIGGRLREASRGPASLTFRQHTQRLTAGTVPFYVALHLAMGPFIDRPIDQWDEMFLPERVEERLRHVTVVGPSAEEPLVTSERVIHASSRTPPPAAPPSWTWWFLAVGLGLGGALAGLGAAGRARRGARVAFGSVLAVLGFGLGLFGILLTFLWVCTDHAVTYRNENILQLAPWTIALVVYGVGVARGRERATRVALGLVGAAAVASLLGLLLKAVPVFRQDNAAFIAFALPMWSGAAVGAWLLFQRFAKAPSAAPEAVVSPAEGASG</sequence>
<feature type="transmembrane region" description="Helical" evidence="1">
    <location>
        <begin position="329"/>
        <end position="348"/>
    </location>
</feature>
<feature type="transmembrane region" description="Helical" evidence="1">
    <location>
        <begin position="357"/>
        <end position="375"/>
    </location>
</feature>
<name>A0A017SYA4_9BACT</name>
<evidence type="ECO:0000313" key="4">
    <source>
        <dbReference type="Proteomes" id="UP000019678"/>
    </source>
</evidence>
<dbReference type="Proteomes" id="UP000019678">
    <property type="component" value="Unassembled WGS sequence"/>
</dbReference>
<feature type="transmembrane region" description="Helical" evidence="1">
    <location>
        <begin position="262"/>
        <end position="280"/>
    </location>
</feature>
<dbReference type="InterPro" id="IPR025178">
    <property type="entry name" value="Lnb_N"/>
</dbReference>
<dbReference type="AlphaFoldDB" id="A0A017SYA4"/>
<organism evidence="3 4">
    <name type="scientific">Chondromyces apiculatus DSM 436</name>
    <dbReference type="NCBI Taxonomy" id="1192034"/>
    <lineage>
        <taxon>Bacteria</taxon>
        <taxon>Pseudomonadati</taxon>
        <taxon>Myxococcota</taxon>
        <taxon>Polyangia</taxon>
        <taxon>Polyangiales</taxon>
        <taxon>Polyangiaceae</taxon>
        <taxon>Chondromyces</taxon>
    </lineage>
</organism>
<dbReference type="Pfam" id="PF13387">
    <property type="entry name" value="Lnb_N"/>
    <property type="match status" value="1"/>
</dbReference>
<keyword evidence="1" id="KW-0812">Transmembrane</keyword>
<dbReference type="EMBL" id="ASRX01000077">
    <property type="protein sequence ID" value="EYF01560.1"/>
    <property type="molecule type" value="Genomic_DNA"/>
</dbReference>
<evidence type="ECO:0000313" key="3">
    <source>
        <dbReference type="EMBL" id="EYF01560.1"/>
    </source>
</evidence>
<evidence type="ECO:0000259" key="2">
    <source>
        <dbReference type="Pfam" id="PF13387"/>
    </source>
</evidence>
<proteinExistence type="predicted"/>
<protein>
    <recommendedName>
        <fullName evidence="2">Lnb N-terminal periplasmic domain-containing protein</fullName>
    </recommendedName>
</protein>
<dbReference type="STRING" id="1192034.CAP_8000"/>
<keyword evidence="1" id="KW-0472">Membrane</keyword>
<keyword evidence="4" id="KW-1185">Reference proteome</keyword>
<dbReference type="eggNOG" id="ENOG502Z87C">
    <property type="taxonomic scope" value="Bacteria"/>
</dbReference>
<feature type="transmembrane region" description="Helical" evidence="1">
    <location>
        <begin position="387"/>
        <end position="407"/>
    </location>
</feature>
<comment type="caution">
    <text evidence="3">The sequence shown here is derived from an EMBL/GenBank/DDBJ whole genome shotgun (WGS) entry which is preliminary data.</text>
</comment>
<keyword evidence="1" id="KW-1133">Transmembrane helix</keyword>
<gene>
    <name evidence="3" type="ORF">CAP_8000</name>
</gene>
<feature type="transmembrane region" description="Helical" evidence="1">
    <location>
        <begin position="292"/>
        <end position="317"/>
    </location>
</feature>
<reference evidence="3 4" key="1">
    <citation type="submission" date="2013-05" db="EMBL/GenBank/DDBJ databases">
        <title>Genome assembly of Chondromyces apiculatus DSM 436.</title>
        <authorList>
            <person name="Sharma G."/>
            <person name="Khatri I."/>
            <person name="Kaur C."/>
            <person name="Mayilraj S."/>
            <person name="Subramanian S."/>
        </authorList>
    </citation>
    <scope>NUCLEOTIDE SEQUENCE [LARGE SCALE GENOMIC DNA]</scope>
    <source>
        <strain evidence="3 4">DSM 436</strain>
    </source>
</reference>